<dbReference type="Proteomes" id="UP001589693">
    <property type="component" value="Unassembled WGS sequence"/>
</dbReference>
<dbReference type="NCBIfam" id="TIGR02227">
    <property type="entry name" value="sigpep_I_bact"/>
    <property type="match status" value="1"/>
</dbReference>
<dbReference type="Gene3D" id="2.10.109.10">
    <property type="entry name" value="Umud Fragment, subunit A"/>
    <property type="match status" value="1"/>
</dbReference>
<feature type="transmembrane region" description="Helical" evidence="6">
    <location>
        <begin position="31"/>
        <end position="54"/>
    </location>
</feature>
<evidence type="ECO:0000256" key="6">
    <source>
        <dbReference type="RuleBase" id="RU362042"/>
    </source>
</evidence>
<keyword evidence="10" id="KW-1185">Reference proteome</keyword>
<organism evidence="9 10">
    <name type="scientific">Allokutzneria oryzae</name>
    <dbReference type="NCBI Taxonomy" id="1378989"/>
    <lineage>
        <taxon>Bacteria</taxon>
        <taxon>Bacillati</taxon>
        <taxon>Actinomycetota</taxon>
        <taxon>Actinomycetes</taxon>
        <taxon>Pseudonocardiales</taxon>
        <taxon>Pseudonocardiaceae</taxon>
        <taxon>Allokutzneria</taxon>
    </lineage>
</organism>
<sequence length="282" mass="30857">MTDVQPSPPAEDDKPETPGKPKKKTSFWRELPILVITALVLAFVIQTFIARVYVIPSQSMETTLHGCTGCTNDRVLVDKVLYNFTVPGPGEVVVFRGPDSWTSNDVPADDSGWGWLRGLGSLIGLPAADERDFVKRVIAGPGQTVECCTPDNKVKVDGKPLNEPYVHYQEGFGDKQQEFGPVTVPQGHIWVMGDNRNNSRDSRDPRQGAVPIDHVIGKARAIVLPPSRWQGIDDPDPQAVALGAPQWQAAIPLGLGLAAAWPVLWVLRRTSRGLRDRMLSGD</sequence>
<dbReference type="RefSeq" id="WP_377857960.1">
    <property type="nucleotide sequence ID" value="NZ_JBHLZU010000021.1"/>
</dbReference>
<dbReference type="EMBL" id="JBHLZU010000021">
    <property type="protein sequence ID" value="MFB9907564.1"/>
    <property type="molecule type" value="Genomic_DNA"/>
</dbReference>
<evidence type="ECO:0000256" key="4">
    <source>
        <dbReference type="ARBA" id="ARBA00013208"/>
    </source>
</evidence>
<dbReference type="EC" id="3.4.21.89" evidence="4 6"/>
<feature type="region of interest" description="Disordered" evidence="7">
    <location>
        <begin position="1"/>
        <end position="23"/>
    </location>
</feature>
<accession>A0ABV6A5N2</accession>
<dbReference type="InterPro" id="IPR019533">
    <property type="entry name" value="Peptidase_S26"/>
</dbReference>
<comment type="similarity">
    <text evidence="3 6">Belongs to the peptidase S26 family.</text>
</comment>
<comment type="caution">
    <text evidence="9">The sequence shown here is derived from an EMBL/GenBank/DDBJ whole genome shotgun (WGS) entry which is preliminary data.</text>
</comment>
<comment type="catalytic activity">
    <reaction evidence="1 6">
        <text>Cleavage of hydrophobic, N-terminal signal or leader sequences from secreted and periplasmic proteins.</text>
        <dbReference type="EC" id="3.4.21.89"/>
    </reaction>
</comment>
<protein>
    <recommendedName>
        <fullName evidence="4 6">Signal peptidase I</fullName>
        <ecNumber evidence="4 6">3.4.21.89</ecNumber>
    </recommendedName>
</protein>
<keyword evidence="5 6" id="KW-0378">Hydrolase</keyword>
<dbReference type="GO" id="GO:0009003">
    <property type="term" value="F:signal peptidase activity"/>
    <property type="evidence" value="ECO:0007669"/>
    <property type="project" value="UniProtKB-EC"/>
</dbReference>
<keyword evidence="6" id="KW-0645">Protease</keyword>
<feature type="domain" description="Peptidase S26" evidence="8">
    <location>
        <begin position="30"/>
        <end position="223"/>
    </location>
</feature>
<evidence type="ECO:0000256" key="2">
    <source>
        <dbReference type="ARBA" id="ARBA00004401"/>
    </source>
</evidence>
<dbReference type="PROSITE" id="PS00761">
    <property type="entry name" value="SPASE_I_3"/>
    <property type="match status" value="1"/>
</dbReference>
<evidence type="ECO:0000259" key="8">
    <source>
        <dbReference type="Pfam" id="PF10502"/>
    </source>
</evidence>
<dbReference type="SUPFAM" id="SSF51306">
    <property type="entry name" value="LexA/Signal peptidase"/>
    <property type="match status" value="1"/>
</dbReference>
<dbReference type="PANTHER" id="PTHR43390">
    <property type="entry name" value="SIGNAL PEPTIDASE I"/>
    <property type="match status" value="1"/>
</dbReference>
<dbReference type="PRINTS" id="PR00727">
    <property type="entry name" value="LEADERPTASE"/>
</dbReference>
<keyword evidence="6" id="KW-0472">Membrane</keyword>
<comment type="subcellular location">
    <subcellularLocation>
        <location evidence="2">Cell membrane</location>
        <topology evidence="2">Single-pass type II membrane protein</topology>
    </subcellularLocation>
    <subcellularLocation>
        <location evidence="6">Membrane</location>
        <topology evidence="6">Single-pass type II membrane protein</topology>
    </subcellularLocation>
</comment>
<dbReference type="InterPro" id="IPR000223">
    <property type="entry name" value="Pept_S26A_signal_pept_1"/>
</dbReference>
<evidence type="ECO:0000256" key="5">
    <source>
        <dbReference type="ARBA" id="ARBA00022801"/>
    </source>
</evidence>
<evidence type="ECO:0000313" key="10">
    <source>
        <dbReference type="Proteomes" id="UP001589693"/>
    </source>
</evidence>
<evidence type="ECO:0000256" key="7">
    <source>
        <dbReference type="SAM" id="MobiDB-lite"/>
    </source>
</evidence>
<evidence type="ECO:0000256" key="1">
    <source>
        <dbReference type="ARBA" id="ARBA00000677"/>
    </source>
</evidence>
<evidence type="ECO:0000256" key="3">
    <source>
        <dbReference type="ARBA" id="ARBA00009370"/>
    </source>
</evidence>
<name>A0ABV6A5N2_9PSEU</name>
<evidence type="ECO:0000313" key="9">
    <source>
        <dbReference type="EMBL" id="MFB9907564.1"/>
    </source>
</evidence>
<reference evidence="9 10" key="1">
    <citation type="submission" date="2024-09" db="EMBL/GenBank/DDBJ databases">
        <authorList>
            <person name="Sun Q."/>
            <person name="Mori K."/>
        </authorList>
    </citation>
    <scope>NUCLEOTIDE SEQUENCE [LARGE SCALE GENOMIC DNA]</scope>
    <source>
        <strain evidence="9 10">TBRC 7907</strain>
    </source>
</reference>
<gene>
    <name evidence="9" type="primary">lepB</name>
    <name evidence="9" type="ORF">ACFFQA_26830</name>
</gene>
<proteinExistence type="inferred from homology"/>
<keyword evidence="6" id="KW-0812">Transmembrane</keyword>
<keyword evidence="6" id="KW-1133">Transmembrane helix</keyword>
<dbReference type="PANTHER" id="PTHR43390:SF1">
    <property type="entry name" value="CHLOROPLAST PROCESSING PEPTIDASE"/>
    <property type="match status" value="1"/>
</dbReference>
<dbReference type="InterPro" id="IPR036286">
    <property type="entry name" value="LexA/Signal_pep-like_sf"/>
</dbReference>
<dbReference type="CDD" id="cd06530">
    <property type="entry name" value="S26_SPase_I"/>
    <property type="match status" value="1"/>
</dbReference>
<dbReference type="InterPro" id="IPR019758">
    <property type="entry name" value="Pept_S26A_signal_pept_1_CS"/>
</dbReference>
<dbReference type="Pfam" id="PF10502">
    <property type="entry name" value="Peptidase_S26"/>
    <property type="match status" value="1"/>
</dbReference>